<proteinExistence type="predicted"/>
<dbReference type="Gramene" id="OBART07G14310.1">
    <property type="protein sequence ID" value="OBART07G14310.1"/>
    <property type="gene ID" value="OBART07G14310"/>
</dbReference>
<protein>
    <submittedName>
        <fullName evidence="2">Uncharacterized protein</fullName>
    </submittedName>
</protein>
<evidence type="ECO:0000256" key="1">
    <source>
        <dbReference type="SAM" id="MobiDB-lite"/>
    </source>
</evidence>
<accession>A0A0D3GQZ1</accession>
<feature type="region of interest" description="Disordered" evidence="1">
    <location>
        <begin position="399"/>
        <end position="434"/>
    </location>
</feature>
<dbReference type="AlphaFoldDB" id="A0A0D3GQZ1"/>
<dbReference type="EnsemblPlants" id="OBART07G14310.1">
    <property type="protein sequence ID" value="OBART07G14310.1"/>
    <property type="gene ID" value="OBART07G14310"/>
</dbReference>
<evidence type="ECO:0000313" key="3">
    <source>
        <dbReference type="Proteomes" id="UP000026960"/>
    </source>
</evidence>
<reference evidence="2" key="2">
    <citation type="submission" date="2015-03" db="UniProtKB">
        <authorList>
            <consortium name="EnsemblPlants"/>
        </authorList>
    </citation>
    <scope>IDENTIFICATION</scope>
</reference>
<dbReference type="Proteomes" id="UP000026960">
    <property type="component" value="Chromosome 7"/>
</dbReference>
<dbReference type="HOGENOM" id="CLU_632208_0_0_1"/>
<keyword evidence="3" id="KW-1185">Reference proteome</keyword>
<name>A0A0D3GQZ1_9ORYZ</name>
<sequence>MLYQFFLHGLSCHWYHAKSYHPMSTFWFFSPLSKQNQLRVFHMGKYEPEAPIATVEDPISSHDKLENTEMVASLEMLGNMTDKPLAPLEMLPKVKLSVETPPAPMSPPMRFGNGGCHIDLNDQPPEVEKLVDETLKISGEEIKANMELPAPVSPPRSFGTGGCGCDLNEMPEDNDEGLAPELKGTKDSPRIRRAHHVAQLPPEQGRSNGCQTEAARGLVDRGCQSGWGDTCHHGEDSSIMPFSTGRLGNYLSLRTTAEESDWTSQRQSALTGGGGVGVAISTRVEDGKFGPMGGLGQGPEVYYLVDFHLVLNVQELIRMMMNHAIYHFHRNFNMGVKDHVSSQDHFENIEMASSDMLVSPPMRFGNSGCHIDLNDQPPVEEKLAAEAVKISGEEKMLIKADKEYPTPPVSPPRSFGTGVCGYDLNETPEEIDEP</sequence>
<dbReference type="PaxDb" id="65489-OBART07G14310.1"/>
<reference evidence="2" key="1">
    <citation type="journal article" date="2009" name="Rice">
        <title>De Novo Next Generation Sequencing of Plant Genomes.</title>
        <authorList>
            <person name="Rounsley S."/>
            <person name="Marri P.R."/>
            <person name="Yu Y."/>
            <person name="He R."/>
            <person name="Sisneros N."/>
            <person name="Goicoechea J.L."/>
            <person name="Lee S.J."/>
            <person name="Angelova A."/>
            <person name="Kudrna D."/>
            <person name="Luo M."/>
            <person name="Affourtit J."/>
            <person name="Desany B."/>
            <person name="Knight J."/>
            <person name="Niazi F."/>
            <person name="Egholm M."/>
            <person name="Wing R.A."/>
        </authorList>
    </citation>
    <scope>NUCLEOTIDE SEQUENCE [LARGE SCALE GENOMIC DNA]</scope>
    <source>
        <strain evidence="2">cv. IRGC 105608</strain>
    </source>
</reference>
<evidence type="ECO:0000313" key="2">
    <source>
        <dbReference type="EnsemblPlants" id="OBART07G14310.1"/>
    </source>
</evidence>
<organism evidence="2">
    <name type="scientific">Oryza barthii</name>
    <dbReference type="NCBI Taxonomy" id="65489"/>
    <lineage>
        <taxon>Eukaryota</taxon>
        <taxon>Viridiplantae</taxon>
        <taxon>Streptophyta</taxon>
        <taxon>Embryophyta</taxon>
        <taxon>Tracheophyta</taxon>
        <taxon>Spermatophyta</taxon>
        <taxon>Magnoliopsida</taxon>
        <taxon>Liliopsida</taxon>
        <taxon>Poales</taxon>
        <taxon>Poaceae</taxon>
        <taxon>BOP clade</taxon>
        <taxon>Oryzoideae</taxon>
        <taxon>Oryzeae</taxon>
        <taxon>Oryzinae</taxon>
        <taxon>Oryza</taxon>
    </lineage>
</organism>